<dbReference type="Gene3D" id="3.30.565.10">
    <property type="entry name" value="Histidine kinase-like ATPase, C-terminal domain"/>
    <property type="match status" value="1"/>
</dbReference>
<dbReference type="Pfam" id="PF13581">
    <property type="entry name" value="HATPase_c_2"/>
    <property type="match status" value="1"/>
</dbReference>
<dbReference type="EMBL" id="BAAABU010000006">
    <property type="protein sequence ID" value="GAA0233146.1"/>
    <property type="molecule type" value="Genomic_DNA"/>
</dbReference>
<accession>A0ABN0TY37</accession>
<keyword evidence="4" id="KW-1185">Reference proteome</keyword>
<keyword evidence="1" id="KW-0723">Serine/threonine-protein kinase</keyword>
<dbReference type="PANTHER" id="PTHR35526:SF3">
    <property type="entry name" value="ANTI-SIGMA-F FACTOR RSBW"/>
    <property type="match status" value="1"/>
</dbReference>
<keyword evidence="1" id="KW-0418">Kinase</keyword>
<keyword evidence="1" id="KW-0808">Transferase</keyword>
<dbReference type="CDD" id="cd16936">
    <property type="entry name" value="HATPase_RsbW-like"/>
    <property type="match status" value="1"/>
</dbReference>
<name>A0ABN0TY37_9PSEU</name>
<evidence type="ECO:0000259" key="2">
    <source>
        <dbReference type="Pfam" id="PF13581"/>
    </source>
</evidence>
<dbReference type="Proteomes" id="UP001500416">
    <property type="component" value="Unassembled WGS sequence"/>
</dbReference>
<dbReference type="InterPro" id="IPR050267">
    <property type="entry name" value="Anti-sigma-factor_SerPK"/>
</dbReference>
<dbReference type="SUPFAM" id="SSF55874">
    <property type="entry name" value="ATPase domain of HSP90 chaperone/DNA topoisomerase II/histidine kinase"/>
    <property type="match status" value="1"/>
</dbReference>
<sequence length="141" mass="14493">MCDDAVTADQGERIVRNEPATPVAVTLPATAGASAQARRIVGEAVAAWGVAPDVAEDAALVVTEMVSNAVDHAAGPVELSVSRTQAGVRIEVSDSSPTRPTPRPIEVDSARGRGLIIIAALSREWGTTPTATGKTVWAELA</sequence>
<evidence type="ECO:0000313" key="4">
    <source>
        <dbReference type="Proteomes" id="UP001500416"/>
    </source>
</evidence>
<evidence type="ECO:0000313" key="3">
    <source>
        <dbReference type="EMBL" id="GAA0233146.1"/>
    </source>
</evidence>
<comment type="caution">
    <text evidence="3">The sequence shown here is derived from an EMBL/GenBank/DDBJ whole genome shotgun (WGS) entry which is preliminary data.</text>
</comment>
<organism evidence="3 4">
    <name type="scientific">Saccharothrix mutabilis subsp. mutabilis</name>
    <dbReference type="NCBI Taxonomy" id="66855"/>
    <lineage>
        <taxon>Bacteria</taxon>
        <taxon>Bacillati</taxon>
        <taxon>Actinomycetota</taxon>
        <taxon>Actinomycetes</taxon>
        <taxon>Pseudonocardiales</taxon>
        <taxon>Pseudonocardiaceae</taxon>
        <taxon>Saccharothrix</taxon>
    </lineage>
</organism>
<dbReference type="InterPro" id="IPR003594">
    <property type="entry name" value="HATPase_dom"/>
</dbReference>
<protein>
    <recommendedName>
        <fullName evidence="2">Histidine kinase/HSP90-like ATPase domain-containing protein</fullName>
    </recommendedName>
</protein>
<proteinExistence type="predicted"/>
<dbReference type="InterPro" id="IPR036890">
    <property type="entry name" value="HATPase_C_sf"/>
</dbReference>
<reference evidence="3 4" key="1">
    <citation type="journal article" date="2019" name="Int. J. Syst. Evol. Microbiol.">
        <title>The Global Catalogue of Microorganisms (GCM) 10K type strain sequencing project: providing services to taxonomists for standard genome sequencing and annotation.</title>
        <authorList>
            <consortium name="The Broad Institute Genomics Platform"/>
            <consortium name="The Broad Institute Genome Sequencing Center for Infectious Disease"/>
            <person name="Wu L."/>
            <person name="Ma J."/>
        </authorList>
    </citation>
    <scope>NUCLEOTIDE SEQUENCE [LARGE SCALE GENOMIC DNA]</scope>
    <source>
        <strain evidence="3 4">JCM 3380</strain>
    </source>
</reference>
<gene>
    <name evidence="3" type="ORF">GCM10010492_34960</name>
</gene>
<feature type="domain" description="Histidine kinase/HSP90-like ATPase" evidence="2">
    <location>
        <begin position="27"/>
        <end position="138"/>
    </location>
</feature>
<dbReference type="PANTHER" id="PTHR35526">
    <property type="entry name" value="ANTI-SIGMA-F FACTOR RSBW-RELATED"/>
    <property type="match status" value="1"/>
</dbReference>
<evidence type="ECO:0000256" key="1">
    <source>
        <dbReference type="ARBA" id="ARBA00022527"/>
    </source>
</evidence>